<feature type="compositionally biased region" description="Basic residues" evidence="1">
    <location>
        <begin position="9"/>
        <end position="19"/>
    </location>
</feature>
<comment type="caution">
    <text evidence="2">The sequence shown here is derived from an EMBL/GenBank/DDBJ whole genome shotgun (WGS) entry which is preliminary data.</text>
</comment>
<evidence type="ECO:0000256" key="1">
    <source>
        <dbReference type="SAM" id="MobiDB-lite"/>
    </source>
</evidence>
<name>A0A1J9Q8D4_9EURO</name>
<reference evidence="2 3" key="1">
    <citation type="submission" date="2015-07" db="EMBL/GenBank/DDBJ databases">
        <title>Emmonsia species relationships and genome sequence.</title>
        <authorList>
            <consortium name="The Broad Institute Genomics Platform"/>
            <person name="Cuomo C.A."/>
            <person name="Munoz J.F."/>
            <person name="Imamovic A."/>
            <person name="Priest M.E."/>
            <person name="Young S."/>
            <person name="Clay O.K."/>
            <person name="McEwen J.G."/>
        </authorList>
    </citation>
    <scope>NUCLEOTIDE SEQUENCE [LARGE SCALE GENOMIC DNA]</scope>
    <source>
        <strain evidence="2 3">UAMH 9510</strain>
    </source>
</reference>
<sequence length="61" mass="7110">MTSESRRGAPGRHHARTGRRQAASGRLGPRQTRRGRRLTGSGQERRFRPRARRRILYLDKT</sequence>
<evidence type="ECO:0000313" key="2">
    <source>
        <dbReference type="EMBL" id="OJD11437.1"/>
    </source>
</evidence>
<dbReference type="VEuPathDB" id="FungiDB:AJ78_07784"/>
<feature type="region of interest" description="Disordered" evidence="1">
    <location>
        <begin position="1"/>
        <end position="61"/>
    </location>
</feature>
<gene>
    <name evidence="2" type="ORF">AJ78_07784</name>
</gene>
<dbReference type="Proteomes" id="UP000182235">
    <property type="component" value="Unassembled WGS sequence"/>
</dbReference>
<accession>A0A1J9Q8D4</accession>
<dbReference type="AlphaFoldDB" id="A0A1J9Q8D4"/>
<keyword evidence="3" id="KW-1185">Reference proteome</keyword>
<dbReference type="EMBL" id="LGRN01000545">
    <property type="protein sequence ID" value="OJD11437.1"/>
    <property type="molecule type" value="Genomic_DNA"/>
</dbReference>
<evidence type="ECO:0000313" key="3">
    <source>
        <dbReference type="Proteomes" id="UP000182235"/>
    </source>
</evidence>
<organism evidence="2 3">
    <name type="scientific">Emergomyces pasteurianus Ep9510</name>
    <dbReference type="NCBI Taxonomy" id="1447872"/>
    <lineage>
        <taxon>Eukaryota</taxon>
        <taxon>Fungi</taxon>
        <taxon>Dikarya</taxon>
        <taxon>Ascomycota</taxon>
        <taxon>Pezizomycotina</taxon>
        <taxon>Eurotiomycetes</taxon>
        <taxon>Eurotiomycetidae</taxon>
        <taxon>Onygenales</taxon>
        <taxon>Ajellomycetaceae</taxon>
        <taxon>Emergomyces</taxon>
    </lineage>
</organism>
<protein>
    <submittedName>
        <fullName evidence="2">Uncharacterized protein</fullName>
    </submittedName>
</protein>
<proteinExistence type="predicted"/>
<feature type="non-terminal residue" evidence="2">
    <location>
        <position position="61"/>
    </location>
</feature>